<accession>A0AAE0MGM1</accession>
<gene>
    <name evidence="1" type="ORF">B0H66DRAFT_83031</name>
</gene>
<reference evidence="1" key="1">
    <citation type="journal article" date="2023" name="Mol. Phylogenet. Evol.">
        <title>Genome-scale phylogeny and comparative genomics of the fungal order Sordariales.</title>
        <authorList>
            <person name="Hensen N."/>
            <person name="Bonometti L."/>
            <person name="Westerberg I."/>
            <person name="Brannstrom I.O."/>
            <person name="Guillou S."/>
            <person name="Cros-Aarteil S."/>
            <person name="Calhoun S."/>
            <person name="Haridas S."/>
            <person name="Kuo A."/>
            <person name="Mondo S."/>
            <person name="Pangilinan J."/>
            <person name="Riley R."/>
            <person name="LaButti K."/>
            <person name="Andreopoulos B."/>
            <person name="Lipzen A."/>
            <person name="Chen C."/>
            <person name="Yan M."/>
            <person name="Daum C."/>
            <person name="Ng V."/>
            <person name="Clum A."/>
            <person name="Steindorff A."/>
            <person name="Ohm R.A."/>
            <person name="Martin F."/>
            <person name="Silar P."/>
            <person name="Natvig D.O."/>
            <person name="Lalanne C."/>
            <person name="Gautier V."/>
            <person name="Ament-Velasquez S.L."/>
            <person name="Kruys A."/>
            <person name="Hutchinson M.I."/>
            <person name="Powell A.J."/>
            <person name="Barry K."/>
            <person name="Miller A.N."/>
            <person name="Grigoriev I.V."/>
            <person name="Debuchy R."/>
            <person name="Gladieux P."/>
            <person name="Hiltunen Thoren M."/>
            <person name="Johannesson H."/>
        </authorList>
    </citation>
    <scope>NUCLEOTIDE SEQUENCE</scope>
    <source>
        <strain evidence="1">CBS 118394</strain>
    </source>
</reference>
<reference evidence="1" key="2">
    <citation type="submission" date="2023-06" db="EMBL/GenBank/DDBJ databases">
        <authorList>
            <consortium name="Lawrence Berkeley National Laboratory"/>
            <person name="Haridas S."/>
            <person name="Hensen N."/>
            <person name="Bonometti L."/>
            <person name="Westerberg I."/>
            <person name="Brannstrom I.O."/>
            <person name="Guillou S."/>
            <person name="Cros-Aarteil S."/>
            <person name="Calhoun S."/>
            <person name="Kuo A."/>
            <person name="Mondo S."/>
            <person name="Pangilinan J."/>
            <person name="Riley R."/>
            <person name="Labutti K."/>
            <person name="Andreopoulos B."/>
            <person name="Lipzen A."/>
            <person name="Chen C."/>
            <person name="Yanf M."/>
            <person name="Daum C."/>
            <person name="Ng V."/>
            <person name="Clum A."/>
            <person name="Steindorff A."/>
            <person name="Ohm R."/>
            <person name="Martin F."/>
            <person name="Silar P."/>
            <person name="Natvig D."/>
            <person name="Lalanne C."/>
            <person name="Gautier V."/>
            <person name="Ament-Velasquez S.L."/>
            <person name="Kruys A."/>
            <person name="Hutchinson M.I."/>
            <person name="Powell A.J."/>
            <person name="Barry K."/>
            <person name="Miller A.N."/>
            <person name="Grigoriev I.V."/>
            <person name="Debuchy R."/>
            <person name="Gladieux P."/>
            <person name="Thoren M.H."/>
            <person name="Johannesson H."/>
        </authorList>
    </citation>
    <scope>NUCLEOTIDE SEQUENCE</scope>
    <source>
        <strain evidence="1">CBS 118394</strain>
    </source>
</reference>
<name>A0AAE0MGM1_9PEZI</name>
<proteinExistence type="predicted"/>
<keyword evidence="2" id="KW-1185">Reference proteome</keyword>
<comment type="caution">
    <text evidence="1">The sequence shown here is derived from an EMBL/GenBank/DDBJ whole genome shotgun (WGS) entry which is preliminary data.</text>
</comment>
<dbReference type="EMBL" id="JAUEDM010000001">
    <property type="protein sequence ID" value="KAK3330963.1"/>
    <property type="molecule type" value="Genomic_DNA"/>
</dbReference>
<evidence type="ECO:0000313" key="2">
    <source>
        <dbReference type="Proteomes" id="UP001283341"/>
    </source>
</evidence>
<evidence type="ECO:0000313" key="1">
    <source>
        <dbReference type="EMBL" id="KAK3330963.1"/>
    </source>
</evidence>
<sequence>MGAMMMMRLAQASDRSTRYRCEAMMDLRKGSSRWTSINPYAPRTWKIETYLSRPARIDVNKKKEKRKIWTSQRIAIMKSRAALKYQSVDNVLSRCRLQVPWEPNRAPGAKARFTRGFHYQRLCALRASVIQPLHLFPSATSRFQSSLNWTFIPSERRGLSREVGSNQLRLGPREPQVCLSDKSLACAWLVNTFCQNILISLSVRMSSRIHNPPAAAAQSARQHDRDRFNAFGLGPNSLPILSRRHVYMISDSPCTVLHRGMVVWMS</sequence>
<organism evidence="1 2">
    <name type="scientific">Apodospora peruviana</name>
    <dbReference type="NCBI Taxonomy" id="516989"/>
    <lineage>
        <taxon>Eukaryota</taxon>
        <taxon>Fungi</taxon>
        <taxon>Dikarya</taxon>
        <taxon>Ascomycota</taxon>
        <taxon>Pezizomycotina</taxon>
        <taxon>Sordariomycetes</taxon>
        <taxon>Sordariomycetidae</taxon>
        <taxon>Sordariales</taxon>
        <taxon>Lasiosphaeriaceae</taxon>
        <taxon>Apodospora</taxon>
    </lineage>
</organism>
<dbReference type="Proteomes" id="UP001283341">
    <property type="component" value="Unassembled WGS sequence"/>
</dbReference>
<dbReference type="AlphaFoldDB" id="A0AAE0MGM1"/>
<protein>
    <submittedName>
        <fullName evidence="1">Uncharacterized protein</fullName>
    </submittedName>
</protein>